<dbReference type="RefSeq" id="WP_201939361.1">
    <property type="nucleotide sequence ID" value="NZ_JAERSG010000005.1"/>
</dbReference>
<name>A0ABS1LD00_9ACTN</name>
<gene>
    <name evidence="3" type="ORF">JI751_17495</name>
</gene>
<sequence length="103" mass="11363">MDASRDIMESAKPPKPPRPGTSGRSPEEVDGARSVNPLLWTITACAVAAAVFTGITAWETHQDRANTELIYCSFYSGDQLQQEGEERTLTDYEKRLVDQLGCD</sequence>
<evidence type="ECO:0000256" key="1">
    <source>
        <dbReference type="SAM" id="MobiDB-lite"/>
    </source>
</evidence>
<keyword evidence="2" id="KW-0472">Membrane</keyword>
<evidence type="ECO:0000256" key="2">
    <source>
        <dbReference type="SAM" id="Phobius"/>
    </source>
</evidence>
<reference evidence="3 4" key="1">
    <citation type="submission" date="2021-01" db="EMBL/GenBank/DDBJ databases">
        <title>Genome seq and assembly of Nocardiodes sp. G10.</title>
        <authorList>
            <person name="Chhetri G."/>
        </authorList>
    </citation>
    <scope>NUCLEOTIDE SEQUENCE [LARGE SCALE GENOMIC DNA]</scope>
    <source>
        <strain evidence="3 4">G10</strain>
    </source>
</reference>
<feature type="transmembrane region" description="Helical" evidence="2">
    <location>
        <begin position="38"/>
        <end position="58"/>
    </location>
</feature>
<proteinExistence type="predicted"/>
<dbReference type="EMBL" id="JAERSG010000005">
    <property type="protein sequence ID" value="MBL0749417.1"/>
    <property type="molecule type" value="Genomic_DNA"/>
</dbReference>
<organism evidence="3 4">
    <name type="scientific">Nocardioides baculatus</name>
    <dbReference type="NCBI Taxonomy" id="2801337"/>
    <lineage>
        <taxon>Bacteria</taxon>
        <taxon>Bacillati</taxon>
        <taxon>Actinomycetota</taxon>
        <taxon>Actinomycetes</taxon>
        <taxon>Propionibacteriales</taxon>
        <taxon>Nocardioidaceae</taxon>
        <taxon>Nocardioides</taxon>
    </lineage>
</organism>
<keyword evidence="4" id="KW-1185">Reference proteome</keyword>
<keyword evidence="2" id="KW-1133">Transmembrane helix</keyword>
<keyword evidence="2" id="KW-0812">Transmembrane</keyword>
<evidence type="ECO:0000313" key="3">
    <source>
        <dbReference type="EMBL" id="MBL0749417.1"/>
    </source>
</evidence>
<feature type="region of interest" description="Disordered" evidence="1">
    <location>
        <begin position="1"/>
        <end position="31"/>
    </location>
</feature>
<protein>
    <submittedName>
        <fullName evidence="3">Uncharacterized protein</fullName>
    </submittedName>
</protein>
<evidence type="ECO:0000313" key="4">
    <source>
        <dbReference type="Proteomes" id="UP000636918"/>
    </source>
</evidence>
<dbReference type="Proteomes" id="UP000636918">
    <property type="component" value="Unassembled WGS sequence"/>
</dbReference>
<accession>A0ABS1LD00</accession>
<comment type="caution">
    <text evidence="3">The sequence shown here is derived from an EMBL/GenBank/DDBJ whole genome shotgun (WGS) entry which is preliminary data.</text>
</comment>